<dbReference type="Pfam" id="PF21788">
    <property type="entry name" value="TNP-like_GBD"/>
    <property type="match status" value="1"/>
</dbReference>
<dbReference type="InterPro" id="IPR021896">
    <property type="entry name" value="THAP9-like_HTH"/>
</dbReference>
<comment type="caution">
    <text evidence="5">The sequence shown here is derived from an EMBL/GenBank/DDBJ whole genome shotgun (WGS) entry which is preliminary data.</text>
</comment>
<evidence type="ECO:0000313" key="6">
    <source>
        <dbReference type="Proteomes" id="UP000478052"/>
    </source>
</evidence>
<evidence type="ECO:0000259" key="2">
    <source>
        <dbReference type="Pfam" id="PF21787"/>
    </source>
</evidence>
<feature type="domain" description="THAP9-like helix-turn-helix" evidence="1">
    <location>
        <begin position="135"/>
        <end position="214"/>
    </location>
</feature>
<name>A0A6G0VYM1_APHCR</name>
<gene>
    <name evidence="5" type="ORF">FWK35_00037311</name>
</gene>
<feature type="non-terminal residue" evidence="5">
    <location>
        <position position="631"/>
    </location>
</feature>
<evidence type="ECO:0000259" key="3">
    <source>
        <dbReference type="Pfam" id="PF21788"/>
    </source>
</evidence>
<evidence type="ECO:0000259" key="1">
    <source>
        <dbReference type="Pfam" id="PF12017"/>
    </source>
</evidence>
<feature type="domain" description="Transposable element P transposase-like RNase H" evidence="2">
    <location>
        <begin position="221"/>
        <end position="352"/>
    </location>
</feature>
<protein>
    <submittedName>
        <fullName evidence="5">THAP-type domain-containing protein</fullName>
    </submittedName>
</protein>
<keyword evidence="6" id="KW-1185">Reference proteome</keyword>
<proteinExistence type="predicted"/>
<accession>A0A6G0VYM1</accession>
<dbReference type="Proteomes" id="UP000478052">
    <property type="component" value="Unassembled WGS sequence"/>
</dbReference>
<evidence type="ECO:0000259" key="4">
    <source>
        <dbReference type="Pfam" id="PF21789"/>
    </source>
</evidence>
<dbReference type="OrthoDB" id="6601990at2759"/>
<dbReference type="InterPro" id="IPR048365">
    <property type="entry name" value="TNP-like_RNaseH_N"/>
</dbReference>
<reference evidence="5 6" key="1">
    <citation type="submission" date="2019-08" db="EMBL/GenBank/DDBJ databases">
        <title>Whole genome of Aphis craccivora.</title>
        <authorList>
            <person name="Voronova N.V."/>
            <person name="Shulinski R.S."/>
            <person name="Bandarenka Y.V."/>
            <person name="Zhorov D.G."/>
            <person name="Warner D."/>
        </authorList>
    </citation>
    <scope>NUCLEOTIDE SEQUENCE [LARGE SCALE GENOMIC DNA]</scope>
    <source>
        <strain evidence="5">180601</strain>
        <tissue evidence="5">Whole Body</tissue>
    </source>
</reference>
<evidence type="ECO:0000313" key="5">
    <source>
        <dbReference type="EMBL" id="KAF0714513.1"/>
    </source>
</evidence>
<feature type="domain" description="Transposable element P transposase-like RNase H C-terminal" evidence="4">
    <location>
        <begin position="573"/>
        <end position="607"/>
    </location>
</feature>
<dbReference type="EMBL" id="VUJU01010387">
    <property type="protein sequence ID" value="KAF0714513.1"/>
    <property type="molecule type" value="Genomic_DNA"/>
</dbReference>
<feature type="non-terminal residue" evidence="5">
    <location>
        <position position="1"/>
    </location>
</feature>
<dbReference type="Pfam" id="PF21789">
    <property type="entry name" value="TNP-like_RNaseH_C"/>
    <property type="match status" value="1"/>
</dbReference>
<dbReference type="Pfam" id="PF12017">
    <property type="entry name" value="Tnp_P_element"/>
    <property type="match status" value="1"/>
</dbReference>
<dbReference type="InterPro" id="IPR048367">
    <property type="entry name" value="TNP-like_RNaseH_C"/>
</dbReference>
<sequence>DFKDSPGGSYRLYLTDKACPSKFPKTFYESHKKKNKLTSTEESTCSQNVDCILDTEVSENTSVHNDEITISRDNLLITPSKIRRTLFYTSPRFRRKKQPETPTKSRLRKKIKFLQLKARRNKCKISNLKDLVKDLQEKQLLEKDSVSLLLDKFEDLPQEIVANMIKNKIRKKTGCRYTKTIKEFALTLHFYSPKAYEYARSVLALPHSKSIKNWTSSVNGEPGFLHEVFRALDTLHPEDKHCNLTFDAMSIRRQVIWNDKANKFVGYCDFGNDLQLEGNQVEATEVLVFMLISLNGKWKLPIGYFFQNKIQSQVQAELINTALKLTYDIGITVWGVICDGAYTNISTMKILGCKINVDKYEDIISWFPHPINKSKVYYVPDACHNLKLSRNILGNCGIIESTKGIIRWEHISNLNTVQNDLTLKLSNKLSMAHINWRNNKMKVKYAAQTLSASTADALEFLKQINFPKFSNVDGTIEYCRVIDRIFDFLNSKSIFSKGFKAPLSMKNIETLKEVIIPLIHYLYKLKFNGKFLYKSDKKTFIIGFAVAVKSMFSIAQTIFSNYGAIKFSYILTYKFSQDHLEIFFGQIRQRFGCNNNPNVMQFITAMKQLLLKNFIKCKNNGNCNVFDDDLV</sequence>
<feature type="domain" description="Transposable element P transposase-like GTP-binding insertion" evidence="3">
    <location>
        <begin position="383"/>
        <end position="502"/>
    </location>
</feature>
<dbReference type="PANTHER" id="PTHR47577:SF2">
    <property type="entry name" value="THAP DOMAIN CONTAINING 9"/>
    <property type="match status" value="1"/>
</dbReference>
<dbReference type="InterPro" id="IPR048366">
    <property type="entry name" value="TNP-like_GBD"/>
</dbReference>
<dbReference type="PANTHER" id="PTHR47577">
    <property type="entry name" value="THAP DOMAIN-CONTAINING PROTEIN 6"/>
    <property type="match status" value="1"/>
</dbReference>
<organism evidence="5 6">
    <name type="scientific">Aphis craccivora</name>
    <name type="common">Cowpea aphid</name>
    <dbReference type="NCBI Taxonomy" id="307492"/>
    <lineage>
        <taxon>Eukaryota</taxon>
        <taxon>Metazoa</taxon>
        <taxon>Ecdysozoa</taxon>
        <taxon>Arthropoda</taxon>
        <taxon>Hexapoda</taxon>
        <taxon>Insecta</taxon>
        <taxon>Pterygota</taxon>
        <taxon>Neoptera</taxon>
        <taxon>Paraneoptera</taxon>
        <taxon>Hemiptera</taxon>
        <taxon>Sternorrhyncha</taxon>
        <taxon>Aphidomorpha</taxon>
        <taxon>Aphidoidea</taxon>
        <taxon>Aphididae</taxon>
        <taxon>Aphidini</taxon>
        <taxon>Aphis</taxon>
        <taxon>Aphis</taxon>
    </lineage>
</organism>
<dbReference type="AlphaFoldDB" id="A0A6G0VYM1"/>
<dbReference type="Pfam" id="PF21787">
    <property type="entry name" value="TNP-like_RNaseH_N"/>
    <property type="match status" value="1"/>
</dbReference>